<accession>A0AAX6FT90</accession>
<evidence type="ECO:0000256" key="2">
    <source>
        <dbReference type="ARBA" id="ARBA00022692"/>
    </source>
</evidence>
<gene>
    <name evidence="10" type="ORF">M6B38_402550</name>
</gene>
<dbReference type="PANTHER" id="PTHR24186:SF38">
    <property type="entry name" value="ANKYRIN REPEAT FAMILY PROTEIN"/>
    <property type="match status" value="1"/>
</dbReference>
<evidence type="ECO:0000256" key="5">
    <source>
        <dbReference type="ARBA" id="ARBA00023043"/>
    </source>
</evidence>
<evidence type="ECO:0000259" key="9">
    <source>
        <dbReference type="Pfam" id="PF13962"/>
    </source>
</evidence>
<dbReference type="InterPro" id="IPR002110">
    <property type="entry name" value="Ankyrin_rpt"/>
</dbReference>
<comment type="subcellular location">
    <subcellularLocation>
        <location evidence="1">Membrane</location>
        <topology evidence="1">Multi-pass membrane protein</topology>
    </subcellularLocation>
</comment>
<keyword evidence="11" id="KW-1185">Reference proteome</keyword>
<keyword evidence="3" id="KW-0677">Repeat</keyword>
<feature type="transmembrane region" description="Helical" evidence="8">
    <location>
        <begin position="343"/>
        <end position="362"/>
    </location>
</feature>
<feature type="repeat" description="ANK" evidence="7">
    <location>
        <begin position="180"/>
        <end position="213"/>
    </location>
</feature>
<evidence type="ECO:0000256" key="7">
    <source>
        <dbReference type="PROSITE-ProRule" id="PRU00023"/>
    </source>
</evidence>
<feature type="repeat" description="ANK" evidence="7">
    <location>
        <begin position="68"/>
        <end position="89"/>
    </location>
</feature>
<keyword evidence="2 8" id="KW-0812">Transmembrane</keyword>
<evidence type="ECO:0000256" key="4">
    <source>
        <dbReference type="ARBA" id="ARBA00022989"/>
    </source>
</evidence>
<evidence type="ECO:0000256" key="6">
    <source>
        <dbReference type="ARBA" id="ARBA00023136"/>
    </source>
</evidence>
<evidence type="ECO:0000313" key="11">
    <source>
        <dbReference type="Proteomes" id="UP001140949"/>
    </source>
</evidence>
<feature type="transmembrane region" description="Helical" evidence="8">
    <location>
        <begin position="374"/>
        <end position="398"/>
    </location>
</feature>
<name>A0AAX6FT90_IRIPA</name>
<organism evidence="10 11">
    <name type="scientific">Iris pallida</name>
    <name type="common">Sweet iris</name>
    <dbReference type="NCBI Taxonomy" id="29817"/>
    <lineage>
        <taxon>Eukaryota</taxon>
        <taxon>Viridiplantae</taxon>
        <taxon>Streptophyta</taxon>
        <taxon>Embryophyta</taxon>
        <taxon>Tracheophyta</taxon>
        <taxon>Spermatophyta</taxon>
        <taxon>Magnoliopsida</taxon>
        <taxon>Liliopsida</taxon>
        <taxon>Asparagales</taxon>
        <taxon>Iridaceae</taxon>
        <taxon>Iridoideae</taxon>
        <taxon>Irideae</taxon>
        <taxon>Iris</taxon>
    </lineage>
</organism>
<keyword evidence="6 8" id="KW-0472">Membrane</keyword>
<dbReference type="PROSITE" id="PS50297">
    <property type="entry name" value="ANK_REP_REGION"/>
    <property type="match status" value="2"/>
</dbReference>
<protein>
    <submittedName>
        <fullName evidence="10">Ankyrin repeat-containing protein-like</fullName>
    </submittedName>
</protein>
<keyword evidence="4 8" id="KW-1133">Transmembrane helix</keyword>
<dbReference type="Pfam" id="PF12796">
    <property type="entry name" value="Ank_2"/>
    <property type="match status" value="2"/>
</dbReference>
<dbReference type="Gene3D" id="1.25.40.20">
    <property type="entry name" value="Ankyrin repeat-containing domain"/>
    <property type="match status" value="2"/>
</dbReference>
<evidence type="ECO:0000313" key="10">
    <source>
        <dbReference type="EMBL" id="KAJ6819315.1"/>
    </source>
</evidence>
<dbReference type="Pfam" id="PF13962">
    <property type="entry name" value="PGG"/>
    <property type="match status" value="1"/>
</dbReference>
<feature type="repeat" description="ANK" evidence="7">
    <location>
        <begin position="143"/>
        <end position="165"/>
    </location>
</feature>
<evidence type="ECO:0000256" key="1">
    <source>
        <dbReference type="ARBA" id="ARBA00004141"/>
    </source>
</evidence>
<dbReference type="InterPro" id="IPR036770">
    <property type="entry name" value="Ankyrin_rpt-contain_sf"/>
</dbReference>
<reference evidence="10" key="1">
    <citation type="journal article" date="2023" name="GigaByte">
        <title>Genome assembly of the bearded iris, Iris pallida Lam.</title>
        <authorList>
            <person name="Bruccoleri R.E."/>
            <person name="Oakeley E.J."/>
            <person name="Faust A.M.E."/>
            <person name="Altorfer M."/>
            <person name="Dessus-Babus S."/>
            <person name="Burckhardt D."/>
            <person name="Oertli M."/>
            <person name="Naumann U."/>
            <person name="Petersen F."/>
            <person name="Wong J."/>
        </authorList>
    </citation>
    <scope>NUCLEOTIDE SEQUENCE</scope>
    <source>
        <strain evidence="10">GSM-AAB239-AS_SAM_17_03QT</strain>
    </source>
</reference>
<dbReference type="EMBL" id="JANAVB010026200">
    <property type="protein sequence ID" value="KAJ6819315.1"/>
    <property type="molecule type" value="Genomic_DNA"/>
</dbReference>
<feature type="transmembrane region" description="Helical" evidence="8">
    <location>
        <begin position="410"/>
        <end position="431"/>
    </location>
</feature>
<dbReference type="Proteomes" id="UP001140949">
    <property type="component" value="Unassembled WGS sequence"/>
</dbReference>
<dbReference type="PRINTS" id="PR01415">
    <property type="entry name" value="ANKYRIN"/>
</dbReference>
<feature type="transmembrane region" description="Helical" evidence="8">
    <location>
        <begin position="452"/>
        <end position="477"/>
    </location>
</feature>
<comment type="caution">
    <text evidence="10">The sequence shown here is derived from an EMBL/GenBank/DDBJ whole genome shotgun (WGS) entry which is preliminary data.</text>
</comment>
<dbReference type="InterPro" id="IPR026961">
    <property type="entry name" value="PGG_dom"/>
</dbReference>
<sequence length="489" mass="52812">MDHRLREASISGDVHSLHQLLQEDRLLLNRPTYCCDNPLHVAATLGHADFAAEVLRLRPDLARELDLGGHTPLHLAAANGHAVVAKVLLGNSSAGVPGHELCLLRDMDWLTPIHAAALKGRTDVLRELVVGACPESVHATTGRGETALHLAVRSSSFEAVEFLVETVAAAAELLNSKDDKGNTALHLAVARRQLQTMKFMLSKPSVDVNSVNRRGLTPLDVLLESPNEQYGDMALGETIRAAGGKTAAELKLPPPAAVLLPRASRHQKPRVKHDEYRDTPGTLMVVATLIATITFQAALNPPGGFIQDDGKSHSSVSKVAAAASDDDDQRPGKVVLGKELKHFLMFDVFGLFASLSIILLLICVSPRRKRMMGFLSWIMWAAVLSTALAFQCAVVQIYKSSTVVLILYHAWSGILRVALVWICFRFAVFLLKRVGWWKGRRHGHAGSGGLLVVKRIGVVAALLLAAGATLFLSFSFLSPSPSPPPPPNT</sequence>
<dbReference type="SUPFAM" id="SSF48403">
    <property type="entry name" value="Ankyrin repeat"/>
    <property type="match status" value="1"/>
</dbReference>
<proteinExistence type="predicted"/>
<evidence type="ECO:0000256" key="8">
    <source>
        <dbReference type="SAM" id="Phobius"/>
    </source>
</evidence>
<dbReference type="GO" id="GO:0005886">
    <property type="term" value="C:plasma membrane"/>
    <property type="evidence" value="ECO:0007669"/>
    <property type="project" value="TreeGrafter"/>
</dbReference>
<reference evidence="10" key="2">
    <citation type="submission" date="2023-04" db="EMBL/GenBank/DDBJ databases">
        <authorList>
            <person name="Bruccoleri R.E."/>
            <person name="Oakeley E.J."/>
            <person name="Faust A.-M."/>
            <person name="Dessus-Babus S."/>
            <person name="Altorfer M."/>
            <person name="Burckhardt D."/>
            <person name="Oertli M."/>
            <person name="Naumann U."/>
            <person name="Petersen F."/>
            <person name="Wong J."/>
        </authorList>
    </citation>
    <scope>NUCLEOTIDE SEQUENCE</scope>
    <source>
        <strain evidence="10">GSM-AAB239-AS_SAM_17_03QT</strain>
        <tissue evidence="10">Leaf</tissue>
    </source>
</reference>
<keyword evidence="5 7" id="KW-0040">ANK repeat</keyword>
<dbReference type="SMART" id="SM00248">
    <property type="entry name" value="ANK"/>
    <property type="match status" value="5"/>
</dbReference>
<dbReference type="PANTHER" id="PTHR24186">
    <property type="entry name" value="PROTEIN PHOSPHATASE 1 REGULATORY SUBUNIT"/>
    <property type="match status" value="1"/>
</dbReference>
<evidence type="ECO:0000256" key="3">
    <source>
        <dbReference type="ARBA" id="ARBA00022737"/>
    </source>
</evidence>
<dbReference type="AlphaFoldDB" id="A0AAX6FT90"/>
<feature type="domain" description="PGG" evidence="9">
    <location>
        <begin position="275"/>
        <end position="394"/>
    </location>
</feature>
<dbReference type="PROSITE" id="PS50088">
    <property type="entry name" value="ANK_REPEAT"/>
    <property type="match status" value="3"/>
</dbReference>